<evidence type="ECO:0000256" key="1">
    <source>
        <dbReference type="ARBA" id="ARBA00022614"/>
    </source>
</evidence>
<proteinExistence type="predicted"/>
<dbReference type="EMBL" id="AP026867">
    <property type="protein sequence ID" value="BDS11679.1"/>
    <property type="molecule type" value="Genomic_DNA"/>
</dbReference>
<evidence type="ECO:0000259" key="4">
    <source>
        <dbReference type="Pfam" id="PF18962"/>
    </source>
</evidence>
<dbReference type="InterPro" id="IPR026444">
    <property type="entry name" value="Secre_tail"/>
</dbReference>
<dbReference type="NCBIfam" id="TIGR04183">
    <property type="entry name" value="Por_Secre_tail"/>
    <property type="match status" value="1"/>
</dbReference>
<feature type="chain" id="PRO_5037574169" evidence="3">
    <location>
        <begin position="24"/>
        <end position="400"/>
    </location>
</feature>
<dbReference type="Pfam" id="PF18962">
    <property type="entry name" value="Por_Secre_tail"/>
    <property type="match status" value="1"/>
</dbReference>
<dbReference type="KEGG" id="aup:AsAng_0023930"/>
<evidence type="ECO:0000313" key="5">
    <source>
        <dbReference type="EMBL" id="BDS11679.1"/>
    </source>
</evidence>
<evidence type="ECO:0000256" key="3">
    <source>
        <dbReference type="SAM" id="SignalP"/>
    </source>
</evidence>
<dbReference type="RefSeq" id="WP_264792830.1">
    <property type="nucleotide sequence ID" value="NZ_AP026867.1"/>
</dbReference>
<dbReference type="PANTHER" id="PTHR47566:SF1">
    <property type="entry name" value="PROTEIN NUD1"/>
    <property type="match status" value="1"/>
</dbReference>
<dbReference type="InterPro" id="IPR032675">
    <property type="entry name" value="LRR_dom_sf"/>
</dbReference>
<accession>A0A916DR91</accession>
<keyword evidence="2" id="KW-0677">Repeat</keyword>
<keyword evidence="1" id="KW-0433">Leucine-rich repeat</keyword>
<dbReference type="InterPro" id="IPR052574">
    <property type="entry name" value="CDIRP"/>
</dbReference>
<sequence>MKNLIFPSLLLLTLLFLTGLAQAQTVAIPDANFKTVLLNNTAINTNGDTEIQTIEAQSFSGNLNVNNRNILDLTGIEAFTALSGLDCGGNQLTNLNVTQNTALTSLSCHSNQLSSLNLAQNTALEHLNCFYNQLTSLNLTQCTALTQLQCNNNQLNSLDLSACTALLHLDCSSNQLTSFNITKNTALIRLDCSLNQISSLDLTACPALLNVSCSINQLSALDLSQNLLLVHLYCSRNQLSSLDLSQNSALKTLQCANNQLTFLNVKNGNNQAITSFMTFYNPNLTCIQVDNATYSSSNWPLIDLTSHFSTNCFTNRTSLTATEQNIKVYPNPIVQNFTVDLGQSQPTFTVQITNTTGQIILKKTYTNTQQIEIALQEHSGIYFLTIYNEKEIFTTKIIKE</sequence>
<dbReference type="GO" id="GO:0035591">
    <property type="term" value="F:signaling adaptor activity"/>
    <property type="evidence" value="ECO:0007669"/>
    <property type="project" value="TreeGrafter"/>
</dbReference>
<name>A0A916DR91_9BACT</name>
<keyword evidence="6" id="KW-1185">Reference proteome</keyword>
<dbReference type="Pfam" id="PF23952">
    <property type="entry name" value="LRR_EndoS"/>
    <property type="match status" value="1"/>
</dbReference>
<dbReference type="SUPFAM" id="SSF52058">
    <property type="entry name" value="L domain-like"/>
    <property type="match status" value="1"/>
</dbReference>
<gene>
    <name evidence="5" type="ORF">AsAng_0023930</name>
</gene>
<keyword evidence="3" id="KW-0732">Signal</keyword>
<protein>
    <submittedName>
        <fullName evidence="5">T9SS type A sorting domain-containing protein</fullName>
    </submittedName>
</protein>
<organism evidence="5 6">
    <name type="scientific">Aureispira anguillae</name>
    <dbReference type="NCBI Taxonomy" id="2864201"/>
    <lineage>
        <taxon>Bacteria</taxon>
        <taxon>Pseudomonadati</taxon>
        <taxon>Bacteroidota</taxon>
        <taxon>Saprospiria</taxon>
        <taxon>Saprospirales</taxon>
        <taxon>Saprospiraceae</taxon>
        <taxon>Aureispira</taxon>
    </lineage>
</organism>
<evidence type="ECO:0000313" key="6">
    <source>
        <dbReference type="Proteomes" id="UP001060919"/>
    </source>
</evidence>
<dbReference type="PANTHER" id="PTHR47566">
    <property type="match status" value="1"/>
</dbReference>
<feature type="signal peptide" evidence="3">
    <location>
        <begin position="1"/>
        <end position="23"/>
    </location>
</feature>
<dbReference type="Proteomes" id="UP001060919">
    <property type="component" value="Chromosome"/>
</dbReference>
<evidence type="ECO:0000256" key="2">
    <source>
        <dbReference type="ARBA" id="ARBA00022737"/>
    </source>
</evidence>
<feature type="domain" description="Secretion system C-terminal sorting" evidence="4">
    <location>
        <begin position="328"/>
        <end position="398"/>
    </location>
</feature>
<reference evidence="5" key="1">
    <citation type="submission" date="2022-09" db="EMBL/GenBank/DDBJ databases">
        <title>Aureispira anguillicida sp. nov., isolated from Leptocephalus of Japanese eel Anguilla japonica.</title>
        <authorList>
            <person name="Yuasa K."/>
            <person name="Mekata T."/>
            <person name="Ikunari K."/>
        </authorList>
    </citation>
    <scope>NUCLEOTIDE SEQUENCE</scope>
    <source>
        <strain evidence="5">EL160426</strain>
    </source>
</reference>
<dbReference type="AlphaFoldDB" id="A0A916DR91"/>
<dbReference type="Gene3D" id="3.80.10.10">
    <property type="entry name" value="Ribonuclease Inhibitor"/>
    <property type="match status" value="1"/>
</dbReference>